<keyword evidence="7" id="KW-0663">Pyridoxal phosphate</keyword>
<evidence type="ECO:0000256" key="9">
    <source>
        <dbReference type="ARBA" id="ARBA00023004"/>
    </source>
</evidence>
<evidence type="ECO:0000256" key="1">
    <source>
        <dbReference type="ARBA" id="ARBA00003469"/>
    </source>
</evidence>
<evidence type="ECO:0000256" key="2">
    <source>
        <dbReference type="ARBA" id="ARBA00004948"/>
    </source>
</evidence>
<comment type="function">
    <text evidence="1">Responsible for the formation of the pyrimidine heterocycle in the thiamine biosynthesis pathway. Catalyzes the formation of hydroxymethylpyrimidine phosphate (HMP-P) from histidine and pyridoxal phosphate (PLP). The protein uses PLP and the active site histidine to form HMP-P, generating an inactive enzyme. The enzyme can only undergo a single turnover, which suggests it is a suicide enzyme.</text>
</comment>
<comment type="pathway">
    <text evidence="2">Cofactor biosynthesis; thiamine diphosphate biosynthesis.</text>
</comment>
<keyword evidence="8" id="KW-0784">Thiamine biosynthesis</keyword>
<evidence type="ECO:0000256" key="7">
    <source>
        <dbReference type="ARBA" id="ARBA00022898"/>
    </source>
</evidence>
<accession>A0AAV1HXB2</accession>
<dbReference type="AlphaFoldDB" id="A0AAV1HXB2"/>
<comment type="caution">
    <text evidence="13">The sequence shown here is derived from an EMBL/GenBank/DDBJ whole genome shotgun (WGS) entry which is preliminary data.</text>
</comment>
<keyword evidence="14" id="KW-1185">Reference proteome</keyword>
<dbReference type="PANTHER" id="PTHR31528:SF1">
    <property type="entry name" value="4-AMINO-5-HYDROXYMETHYL-2-METHYLPYRIMIDINE PHOSPHATE SYNTHASE THI11-RELATED"/>
    <property type="match status" value="1"/>
</dbReference>
<dbReference type="EMBL" id="CAUYUE010000002">
    <property type="protein sequence ID" value="CAK0743552.1"/>
    <property type="molecule type" value="Genomic_DNA"/>
</dbReference>
<dbReference type="GO" id="GO:0046872">
    <property type="term" value="F:metal ion binding"/>
    <property type="evidence" value="ECO:0007669"/>
    <property type="project" value="UniProtKB-KW"/>
</dbReference>
<evidence type="ECO:0000256" key="5">
    <source>
        <dbReference type="ARBA" id="ARBA00022679"/>
    </source>
</evidence>
<comment type="subunit">
    <text evidence="4">Homodimer.</text>
</comment>
<evidence type="ECO:0000313" key="14">
    <source>
        <dbReference type="Proteomes" id="UP001314263"/>
    </source>
</evidence>
<dbReference type="Pfam" id="PF09084">
    <property type="entry name" value="NMT1"/>
    <property type="match status" value="1"/>
</dbReference>
<keyword evidence="9" id="KW-0408">Iron</keyword>
<keyword evidence="6" id="KW-0479">Metal-binding</keyword>
<evidence type="ECO:0000256" key="11">
    <source>
        <dbReference type="ARBA" id="ARBA00048179"/>
    </source>
</evidence>
<protein>
    <recommendedName>
        <fullName evidence="10">Thiamine pyrimidine synthase</fullName>
    </recommendedName>
</protein>
<comment type="catalytic activity">
    <reaction evidence="11">
        <text>N(6)-(pyridoxal phosphate)-L-lysyl-[4-amino-5-hydroxymethyl-2-methylpyrimidine phosphate synthase] + L-histidyl-[4-amino-5-hydroxymethyl-2-methylpyrimidine phosphate synthase] + 2 Fe(3+) + 4 H2O = L-lysyl-[4-amino-5-hydroxymethyl-2-methylpyrimidine phosphate synthase] + (2S)-2-amino-5-hydroxy-4-oxopentanoyl-[4-amino-5-hydroxymethyl-2-methylpyrimidine phosphate synthase] + 4-amino-2-methyl-5-(phosphooxymethyl)pyrimidine + 3-oxopropanoate + 2 Fe(2+) + 2 H(+)</text>
        <dbReference type="Rhea" id="RHEA:65756"/>
        <dbReference type="Rhea" id="RHEA-COMP:16892"/>
        <dbReference type="Rhea" id="RHEA-COMP:16893"/>
        <dbReference type="Rhea" id="RHEA-COMP:16894"/>
        <dbReference type="Rhea" id="RHEA-COMP:16895"/>
        <dbReference type="ChEBI" id="CHEBI:15377"/>
        <dbReference type="ChEBI" id="CHEBI:15378"/>
        <dbReference type="ChEBI" id="CHEBI:29033"/>
        <dbReference type="ChEBI" id="CHEBI:29034"/>
        <dbReference type="ChEBI" id="CHEBI:29969"/>
        <dbReference type="ChEBI" id="CHEBI:29979"/>
        <dbReference type="ChEBI" id="CHEBI:33190"/>
        <dbReference type="ChEBI" id="CHEBI:58354"/>
        <dbReference type="ChEBI" id="CHEBI:143915"/>
        <dbReference type="ChEBI" id="CHEBI:157692"/>
    </reaction>
    <physiologicalReaction direction="left-to-right" evidence="11">
        <dbReference type="Rhea" id="RHEA:65757"/>
    </physiologicalReaction>
</comment>
<proteinExistence type="inferred from homology"/>
<dbReference type="Gene3D" id="3.40.190.10">
    <property type="entry name" value="Periplasmic binding protein-like II"/>
    <property type="match status" value="2"/>
</dbReference>
<dbReference type="GO" id="GO:0016740">
    <property type="term" value="F:transferase activity"/>
    <property type="evidence" value="ECO:0007669"/>
    <property type="project" value="UniProtKB-KW"/>
</dbReference>
<evidence type="ECO:0000256" key="4">
    <source>
        <dbReference type="ARBA" id="ARBA00011738"/>
    </source>
</evidence>
<dbReference type="InterPro" id="IPR027939">
    <property type="entry name" value="NMT1/THI5"/>
</dbReference>
<evidence type="ECO:0000256" key="6">
    <source>
        <dbReference type="ARBA" id="ARBA00022723"/>
    </source>
</evidence>
<keyword evidence="5" id="KW-0808">Transferase</keyword>
<feature type="domain" description="SsuA/THI5-like" evidence="12">
    <location>
        <begin position="15"/>
        <end position="231"/>
    </location>
</feature>
<name>A0AAV1HXB2_9CHLO</name>
<sequence>MGLESITIALDWTLNTNHTGFVVAKALGYYEKEGLQVHLIEPGVPYVPPAERVRDGSATFAVAPSETAISSRSQKDKPMLQAVAALLSEDTSAIVTLKSSGLDTPKELEGKCYASYGARYEGRIVQRLIENSGGVGSFKEVAMPAREIWDAVLKGEADATWIFLGHEGVQAEMEGVRLNVFKLSDYDIPYGFTPILVGNPETMRQRVSSMEAFFEATGRGYEYAAAHPQEAAALLVEESRGVLDKDFAVKSQEFASKHYCSASGRWGYMEPQRWQTFLEWLHDSELLTTAAPSRNPVEGTSVSLADLLSGNAGTLMELGDPRLEGLFTNEYLPDQSQA</sequence>
<evidence type="ECO:0000256" key="3">
    <source>
        <dbReference type="ARBA" id="ARBA00009406"/>
    </source>
</evidence>
<evidence type="ECO:0000256" key="10">
    <source>
        <dbReference type="ARBA" id="ARBA00033171"/>
    </source>
</evidence>
<gene>
    <name evidence="13" type="ORF">CVIRNUC_001479</name>
</gene>
<dbReference type="GO" id="GO:0009228">
    <property type="term" value="P:thiamine biosynthetic process"/>
    <property type="evidence" value="ECO:0007669"/>
    <property type="project" value="UniProtKB-KW"/>
</dbReference>
<evidence type="ECO:0000259" key="12">
    <source>
        <dbReference type="Pfam" id="PF09084"/>
    </source>
</evidence>
<dbReference type="PANTHER" id="PTHR31528">
    <property type="entry name" value="4-AMINO-5-HYDROXYMETHYL-2-METHYLPYRIMIDINE PHOSPHATE SYNTHASE THI11-RELATED"/>
    <property type="match status" value="1"/>
</dbReference>
<reference evidence="13 14" key="1">
    <citation type="submission" date="2023-10" db="EMBL/GenBank/DDBJ databases">
        <authorList>
            <person name="Maclean D."/>
            <person name="Macfadyen A."/>
        </authorList>
    </citation>
    <scope>NUCLEOTIDE SEQUENCE [LARGE SCALE GENOMIC DNA]</scope>
</reference>
<dbReference type="InterPro" id="IPR015168">
    <property type="entry name" value="SsuA/THI5"/>
</dbReference>
<evidence type="ECO:0000313" key="13">
    <source>
        <dbReference type="EMBL" id="CAK0743552.1"/>
    </source>
</evidence>
<dbReference type="Proteomes" id="UP001314263">
    <property type="component" value="Unassembled WGS sequence"/>
</dbReference>
<organism evidence="13 14">
    <name type="scientific">Coccomyxa viridis</name>
    <dbReference type="NCBI Taxonomy" id="1274662"/>
    <lineage>
        <taxon>Eukaryota</taxon>
        <taxon>Viridiplantae</taxon>
        <taxon>Chlorophyta</taxon>
        <taxon>core chlorophytes</taxon>
        <taxon>Trebouxiophyceae</taxon>
        <taxon>Trebouxiophyceae incertae sedis</taxon>
        <taxon>Coccomyxaceae</taxon>
        <taxon>Coccomyxa</taxon>
    </lineage>
</organism>
<evidence type="ECO:0000256" key="8">
    <source>
        <dbReference type="ARBA" id="ARBA00022977"/>
    </source>
</evidence>
<dbReference type="SUPFAM" id="SSF53850">
    <property type="entry name" value="Periplasmic binding protein-like II"/>
    <property type="match status" value="1"/>
</dbReference>
<comment type="similarity">
    <text evidence="3">Belongs to the NMT1/THI5 family.</text>
</comment>